<dbReference type="InterPro" id="IPR003741">
    <property type="entry name" value="LUD_dom"/>
</dbReference>
<gene>
    <name evidence="2" type="ORF">IPL58_00195</name>
</gene>
<dbReference type="SUPFAM" id="SSF100950">
    <property type="entry name" value="NagB/RpiA/CoA transferase-like"/>
    <property type="match status" value="1"/>
</dbReference>
<proteinExistence type="predicted"/>
<feature type="domain" description="LUD" evidence="1">
    <location>
        <begin position="43"/>
        <end position="215"/>
    </location>
</feature>
<name>A0A9D7JYV5_9PROT</name>
<dbReference type="AlphaFoldDB" id="A0A9D7JYV5"/>
<accession>A0A9D7JYV5</accession>
<comment type="caution">
    <text evidence="2">The sequence shown here is derived from an EMBL/GenBank/DDBJ whole genome shotgun (WGS) entry which is preliminary data.</text>
</comment>
<evidence type="ECO:0000313" key="2">
    <source>
        <dbReference type="EMBL" id="MBK8522676.1"/>
    </source>
</evidence>
<organism evidence="2 3">
    <name type="scientific">Candidatus Proximibacter danicus</name>
    <dbReference type="NCBI Taxonomy" id="2954365"/>
    <lineage>
        <taxon>Bacteria</taxon>
        <taxon>Pseudomonadati</taxon>
        <taxon>Pseudomonadota</taxon>
        <taxon>Betaproteobacteria</taxon>
        <taxon>Candidatus Proximibacter</taxon>
    </lineage>
</organism>
<dbReference type="InterPro" id="IPR024185">
    <property type="entry name" value="FTHF_cligase-like_sf"/>
</dbReference>
<reference evidence="2" key="1">
    <citation type="submission" date="2020-10" db="EMBL/GenBank/DDBJ databases">
        <title>Connecting structure to function with the recovery of over 1000 high-quality activated sludge metagenome-assembled genomes encoding full-length rRNA genes using long-read sequencing.</title>
        <authorList>
            <person name="Singleton C.M."/>
            <person name="Petriglieri F."/>
            <person name="Kristensen J.M."/>
            <person name="Kirkegaard R.H."/>
            <person name="Michaelsen T.Y."/>
            <person name="Andersen M.H."/>
            <person name="Karst S.M."/>
            <person name="Dueholm M.S."/>
            <person name="Nielsen P.H."/>
            <person name="Albertsen M."/>
        </authorList>
    </citation>
    <scope>NUCLEOTIDE SEQUENCE</scope>
    <source>
        <strain evidence="2">Hirt_18-Q3-R61-65_BATAC.395</strain>
    </source>
</reference>
<dbReference type="PANTHER" id="PTHR43682">
    <property type="entry name" value="LACTATE UTILIZATION PROTEIN C"/>
    <property type="match status" value="1"/>
</dbReference>
<dbReference type="PANTHER" id="PTHR43682:SF1">
    <property type="entry name" value="LACTATE UTILIZATION PROTEIN C"/>
    <property type="match status" value="1"/>
</dbReference>
<protein>
    <submittedName>
        <fullName evidence="2">Lactate utilization protein</fullName>
    </submittedName>
</protein>
<dbReference type="InterPro" id="IPR037171">
    <property type="entry name" value="NagB/RpiA_transferase-like"/>
</dbReference>
<dbReference type="Pfam" id="PF02589">
    <property type="entry name" value="LUD_dom"/>
    <property type="match status" value="1"/>
</dbReference>
<dbReference type="EMBL" id="JADJUC010000001">
    <property type="protein sequence ID" value="MBK8522676.1"/>
    <property type="molecule type" value="Genomic_DNA"/>
</dbReference>
<dbReference type="Gene3D" id="3.40.50.10420">
    <property type="entry name" value="NagB/RpiA/CoA transferase-like"/>
    <property type="match status" value="1"/>
</dbReference>
<dbReference type="Proteomes" id="UP000886689">
    <property type="component" value="Unassembled WGS sequence"/>
</dbReference>
<evidence type="ECO:0000259" key="1">
    <source>
        <dbReference type="Pfam" id="PF02589"/>
    </source>
</evidence>
<sequence>MSARDKILAKLRAAPAQPLASPDASITTHYASLPRTAKDKLAQEFAEKITAWHAEVHTVPRSQWVDKARTIVADKGIATLLYAPATAHGKELAASGIAGLKAYDQPIEAWKQEMFDGIDAAITGTRGAIAETGTMILWPDADEPRLMSLVPPIHIALVDADAILPTLYDAITTQGWSKGLPTNALLVTGPSKTADIQQTLAYGAHGPKELIVLLLTGEAQ</sequence>
<evidence type="ECO:0000313" key="3">
    <source>
        <dbReference type="Proteomes" id="UP000886689"/>
    </source>
</evidence>